<dbReference type="InterPro" id="IPR036869">
    <property type="entry name" value="J_dom_sf"/>
</dbReference>
<feature type="compositionally biased region" description="Polar residues" evidence="1">
    <location>
        <begin position="397"/>
        <end position="411"/>
    </location>
</feature>
<dbReference type="GO" id="GO:0051082">
    <property type="term" value="F:unfolded protein binding"/>
    <property type="evidence" value="ECO:0007669"/>
    <property type="project" value="TreeGrafter"/>
</dbReference>
<dbReference type="PANTHER" id="PTHR43948">
    <property type="entry name" value="DNAJ HOMOLOG SUBFAMILY B"/>
    <property type="match status" value="1"/>
</dbReference>
<reference evidence="3" key="1">
    <citation type="submission" date="2023-06" db="EMBL/GenBank/DDBJ databases">
        <title>Genome-scale phylogeny and comparative genomics of the fungal order Sordariales.</title>
        <authorList>
            <consortium name="Lawrence Berkeley National Laboratory"/>
            <person name="Hensen N."/>
            <person name="Bonometti L."/>
            <person name="Westerberg I."/>
            <person name="Brannstrom I.O."/>
            <person name="Guillou S."/>
            <person name="Cros-Aarteil S."/>
            <person name="Calhoun S."/>
            <person name="Haridas S."/>
            <person name="Kuo A."/>
            <person name="Mondo S."/>
            <person name="Pangilinan J."/>
            <person name="Riley R."/>
            <person name="Labutti K."/>
            <person name="Andreopoulos B."/>
            <person name="Lipzen A."/>
            <person name="Chen C."/>
            <person name="Yanf M."/>
            <person name="Daum C."/>
            <person name="Ng V."/>
            <person name="Clum A."/>
            <person name="Steindorff A."/>
            <person name="Ohm R."/>
            <person name="Martin F."/>
            <person name="Silar P."/>
            <person name="Natvig D."/>
            <person name="Lalanne C."/>
            <person name="Gautier V."/>
            <person name="Ament-Velasquez S.L."/>
            <person name="Kruys A."/>
            <person name="Hutchinson M.I."/>
            <person name="Powell A.J."/>
            <person name="Barry K."/>
            <person name="Miller A.N."/>
            <person name="Grigoriev I.V."/>
            <person name="Debuchy R."/>
            <person name="Gladieux P."/>
            <person name="Thoren M.H."/>
            <person name="Johannesson H."/>
        </authorList>
    </citation>
    <scope>NUCLEOTIDE SEQUENCE</scope>
    <source>
        <strain evidence="3">CBS 540.89</strain>
    </source>
</reference>
<evidence type="ECO:0000259" key="2">
    <source>
        <dbReference type="PROSITE" id="PS50076"/>
    </source>
</evidence>
<dbReference type="PROSITE" id="PS00636">
    <property type="entry name" value="DNAJ_1"/>
    <property type="match status" value="1"/>
</dbReference>
<dbReference type="GO" id="GO:0051087">
    <property type="term" value="F:protein-folding chaperone binding"/>
    <property type="evidence" value="ECO:0007669"/>
    <property type="project" value="TreeGrafter"/>
</dbReference>
<comment type="caution">
    <text evidence="3">The sequence shown here is derived from an EMBL/GenBank/DDBJ whole genome shotgun (WGS) entry which is preliminary data.</text>
</comment>
<sequence>MATQSGKPMYYSLLGIRPDANAVEVKKGYHRMARLKHPDKHANSAAATEEFQRLHQAYEILSDPKTRYSYDQTIASEFETSAQARVRYARLLDRAQKDATRTTPSVDYKRRLLEAFELRLRQKQRAYDAEQRRILNAQAFVTISDGDSPEPTHAPRSETNHAATGQAETEVIGEMPSRVVRHFNLAKQDLQKAAADTRNAELSLKKINDDMEILQGKLRRAEKECAELEREHNPHWRDNEATRTSGQASFQPFESSHHSVSQGHPSHHQAPPRAQNFPPMSSPHGPYQASQTSSPLPSFSFPESPSGQQQHYQRPRSYSVHGGMPPPLWPFHPSPPQQPWPQPESNHHQSQYETMKAEIDRLNARNLENDKSMERLLQKNSALAEEVQRLKWMLDQANKQQASSNDGVNSATEKKRGRAEGDGSGSDDMGGKGPKAARRV</sequence>
<feature type="compositionally biased region" description="Polar residues" evidence="1">
    <location>
        <begin position="242"/>
        <end position="264"/>
    </location>
</feature>
<dbReference type="PANTHER" id="PTHR43948:SF10">
    <property type="entry name" value="MRJ, ISOFORM E"/>
    <property type="match status" value="1"/>
</dbReference>
<feature type="domain" description="J" evidence="2">
    <location>
        <begin position="9"/>
        <end position="74"/>
    </location>
</feature>
<protein>
    <recommendedName>
        <fullName evidence="2">J domain-containing protein</fullName>
    </recommendedName>
</protein>
<name>A0AA40BLH0_9PEZI</name>
<dbReference type="CDD" id="cd06257">
    <property type="entry name" value="DnaJ"/>
    <property type="match status" value="1"/>
</dbReference>
<dbReference type="EMBL" id="JAUKTV010000006">
    <property type="protein sequence ID" value="KAK0736410.1"/>
    <property type="molecule type" value="Genomic_DNA"/>
</dbReference>
<proteinExistence type="predicted"/>
<dbReference type="InterPro" id="IPR001623">
    <property type="entry name" value="DnaJ_domain"/>
</dbReference>
<dbReference type="Gene3D" id="1.10.287.110">
    <property type="entry name" value="DnaJ domain"/>
    <property type="match status" value="1"/>
</dbReference>
<dbReference type="GO" id="GO:0005737">
    <property type="term" value="C:cytoplasm"/>
    <property type="evidence" value="ECO:0007669"/>
    <property type="project" value="TreeGrafter"/>
</dbReference>
<keyword evidence="4" id="KW-1185">Reference proteome</keyword>
<dbReference type="GO" id="GO:0044183">
    <property type="term" value="F:protein folding chaperone"/>
    <property type="evidence" value="ECO:0007669"/>
    <property type="project" value="TreeGrafter"/>
</dbReference>
<evidence type="ECO:0000313" key="4">
    <source>
        <dbReference type="Proteomes" id="UP001172159"/>
    </source>
</evidence>
<dbReference type="GO" id="GO:0005634">
    <property type="term" value="C:nucleus"/>
    <property type="evidence" value="ECO:0007669"/>
    <property type="project" value="TreeGrafter"/>
</dbReference>
<gene>
    <name evidence="3" type="ORF">B0T21DRAFT_451175</name>
</gene>
<dbReference type="SMART" id="SM00271">
    <property type="entry name" value="DnaJ"/>
    <property type="match status" value="1"/>
</dbReference>
<evidence type="ECO:0000313" key="3">
    <source>
        <dbReference type="EMBL" id="KAK0736410.1"/>
    </source>
</evidence>
<dbReference type="Proteomes" id="UP001172159">
    <property type="component" value="Unassembled WGS sequence"/>
</dbReference>
<dbReference type="Pfam" id="PF00226">
    <property type="entry name" value="DnaJ"/>
    <property type="match status" value="1"/>
</dbReference>
<feature type="region of interest" description="Disordered" evidence="1">
    <location>
        <begin position="225"/>
        <end position="353"/>
    </location>
</feature>
<dbReference type="AlphaFoldDB" id="A0AA40BLH0"/>
<dbReference type="PROSITE" id="PS50076">
    <property type="entry name" value="DNAJ_2"/>
    <property type="match status" value="1"/>
</dbReference>
<feature type="compositionally biased region" description="Basic and acidic residues" evidence="1">
    <location>
        <begin position="412"/>
        <end position="421"/>
    </location>
</feature>
<organism evidence="3 4">
    <name type="scientific">Apiosordaria backusii</name>
    <dbReference type="NCBI Taxonomy" id="314023"/>
    <lineage>
        <taxon>Eukaryota</taxon>
        <taxon>Fungi</taxon>
        <taxon>Dikarya</taxon>
        <taxon>Ascomycota</taxon>
        <taxon>Pezizomycotina</taxon>
        <taxon>Sordariomycetes</taxon>
        <taxon>Sordariomycetidae</taxon>
        <taxon>Sordariales</taxon>
        <taxon>Lasiosphaeriaceae</taxon>
        <taxon>Apiosordaria</taxon>
    </lineage>
</organism>
<feature type="compositionally biased region" description="Basic and acidic residues" evidence="1">
    <location>
        <begin position="225"/>
        <end position="241"/>
    </location>
</feature>
<dbReference type="SUPFAM" id="SSF46565">
    <property type="entry name" value="Chaperone J-domain"/>
    <property type="match status" value="1"/>
</dbReference>
<feature type="compositionally biased region" description="Pro residues" evidence="1">
    <location>
        <begin position="324"/>
        <end position="342"/>
    </location>
</feature>
<feature type="region of interest" description="Disordered" evidence="1">
    <location>
        <begin position="143"/>
        <end position="168"/>
    </location>
</feature>
<dbReference type="InterPro" id="IPR018253">
    <property type="entry name" value="DnaJ_domain_CS"/>
</dbReference>
<dbReference type="PRINTS" id="PR00625">
    <property type="entry name" value="JDOMAIN"/>
</dbReference>
<feature type="compositionally biased region" description="Low complexity" evidence="1">
    <location>
        <begin position="290"/>
        <end position="310"/>
    </location>
</feature>
<evidence type="ECO:0000256" key="1">
    <source>
        <dbReference type="SAM" id="MobiDB-lite"/>
    </source>
</evidence>
<accession>A0AA40BLH0</accession>
<feature type="region of interest" description="Disordered" evidence="1">
    <location>
        <begin position="396"/>
        <end position="440"/>
    </location>
</feature>